<dbReference type="AlphaFoldDB" id="A2YAR5"/>
<feature type="transmembrane region" description="Helical" evidence="8">
    <location>
        <begin position="142"/>
        <end position="161"/>
    </location>
</feature>
<evidence type="ECO:0000256" key="4">
    <source>
        <dbReference type="ARBA" id="ARBA00022989"/>
    </source>
</evidence>
<feature type="region of interest" description="Disordered" evidence="7">
    <location>
        <begin position="764"/>
        <end position="784"/>
    </location>
</feature>
<keyword evidence="6" id="KW-0175">Coiled coil</keyword>
<dbReference type="STRING" id="39946.A2YAR5"/>
<reference evidence="9 10" key="1">
    <citation type="journal article" date="2005" name="PLoS Biol.">
        <title>The genomes of Oryza sativa: a history of duplications.</title>
        <authorList>
            <person name="Yu J."/>
            <person name="Wang J."/>
            <person name="Lin W."/>
            <person name="Li S."/>
            <person name="Li H."/>
            <person name="Zhou J."/>
            <person name="Ni P."/>
            <person name="Dong W."/>
            <person name="Hu S."/>
            <person name="Zeng C."/>
            <person name="Zhang J."/>
            <person name="Zhang Y."/>
            <person name="Li R."/>
            <person name="Xu Z."/>
            <person name="Li S."/>
            <person name="Li X."/>
            <person name="Zheng H."/>
            <person name="Cong L."/>
            <person name="Lin L."/>
            <person name="Yin J."/>
            <person name="Geng J."/>
            <person name="Li G."/>
            <person name="Shi J."/>
            <person name="Liu J."/>
            <person name="Lv H."/>
            <person name="Li J."/>
            <person name="Wang J."/>
            <person name="Deng Y."/>
            <person name="Ran L."/>
            <person name="Shi X."/>
            <person name="Wang X."/>
            <person name="Wu Q."/>
            <person name="Li C."/>
            <person name="Ren X."/>
            <person name="Wang J."/>
            <person name="Wang X."/>
            <person name="Li D."/>
            <person name="Liu D."/>
            <person name="Zhang X."/>
            <person name="Ji Z."/>
            <person name="Zhao W."/>
            <person name="Sun Y."/>
            <person name="Zhang Z."/>
            <person name="Bao J."/>
            <person name="Han Y."/>
            <person name="Dong L."/>
            <person name="Ji J."/>
            <person name="Chen P."/>
            <person name="Wu S."/>
            <person name="Liu J."/>
            <person name="Xiao Y."/>
            <person name="Bu D."/>
            <person name="Tan J."/>
            <person name="Yang L."/>
            <person name="Ye C."/>
            <person name="Zhang J."/>
            <person name="Xu J."/>
            <person name="Zhou Y."/>
            <person name="Yu Y."/>
            <person name="Zhang B."/>
            <person name="Zhuang S."/>
            <person name="Wei H."/>
            <person name="Liu B."/>
            <person name="Lei M."/>
            <person name="Yu H."/>
            <person name="Li Y."/>
            <person name="Xu H."/>
            <person name="Wei S."/>
            <person name="He X."/>
            <person name="Fang L."/>
            <person name="Zhang Z."/>
            <person name="Zhang Y."/>
            <person name="Huang X."/>
            <person name="Su Z."/>
            <person name="Tong W."/>
            <person name="Li J."/>
            <person name="Tong Z."/>
            <person name="Li S."/>
            <person name="Ye J."/>
            <person name="Wang L."/>
            <person name="Fang L."/>
            <person name="Lei T."/>
            <person name="Chen C."/>
            <person name="Chen H."/>
            <person name="Xu Z."/>
            <person name="Li H."/>
            <person name="Huang H."/>
            <person name="Zhang F."/>
            <person name="Xu H."/>
            <person name="Li N."/>
            <person name="Zhao C."/>
            <person name="Li S."/>
            <person name="Dong L."/>
            <person name="Huang Y."/>
            <person name="Li L."/>
            <person name="Xi Y."/>
            <person name="Qi Q."/>
            <person name="Li W."/>
            <person name="Zhang B."/>
            <person name="Hu W."/>
            <person name="Zhang Y."/>
            <person name="Tian X."/>
            <person name="Jiao Y."/>
            <person name="Liang X."/>
            <person name="Jin J."/>
            <person name="Gao L."/>
            <person name="Zheng W."/>
            <person name="Hao B."/>
            <person name="Liu S."/>
            <person name="Wang W."/>
            <person name="Yuan L."/>
            <person name="Cao M."/>
            <person name="McDermott J."/>
            <person name="Samudrala R."/>
            <person name="Wang J."/>
            <person name="Wong G.K."/>
            <person name="Yang H."/>
        </authorList>
    </citation>
    <scope>NUCLEOTIDE SEQUENCE [LARGE SCALE GENOMIC DNA]</scope>
    <source>
        <strain evidence="10">cv. 93-11</strain>
    </source>
</reference>
<evidence type="ECO:0000256" key="5">
    <source>
        <dbReference type="ARBA" id="ARBA00023136"/>
    </source>
</evidence>
<feature type="transmembrane region" description="Helical" evidence="8">
    <location>
        <begin position="581"/>
        <end position="602"/>
    </location>
</feature>
<feature type="transmembrane region" description="Helical" evidence="8">
    <location>
        <begin position="267"/>
        <end position="286"/>
    </location>
</feature>
<dbReference type="GO" id="GO:0016020">
    <property type="term" value="C:membrane"/>
    <property type="evidence" value="ECO:0007669"/>
    <property type="project" value="UniProtKB-SubCell"/>
</dbReference>
<evidence type="ECO:0000256" key="7">
    <source>
        <dbReference type="SAM" id="MobiDB-lite"/>
    </source>
</evidence>
<comment type="subcellular location">
    <subcellularLocation>
        <location evidence="1">Membrane</location>
        <topology evidence="1">Multi-pass membrane protein</topology>
    </subcellularLocation>
</comment>
<protein>
    <submittedName>
        <fullName evidence="9">Uncharacterized protein</fullName>
    </submittedName>
</protein>
<feature type="transmembrane region" description="Helical" evidence="8">
    <location>
        <begin position="307"/>
        <end position="328"/>
    </location>
</feature>
<feature type="region of interest" description="Disordered" evidence="7">
    <location>
        <begin position="805"/>
        <end position="844"/>
    </location>
</feature>
<evidence type="ECO:0000256" key="3">
    <source>
        <dbReference type="ARBA" id="ARBA00022692"/>
    </source>
</evidence>
<dbReference type="InterPro" id="IPR051584">
    <property type="entry name" value="GPCR-associated_LMBR1"/>
</dbReference>
<dbReference type="InterPro" id="IPR006876">
    <property type="entry name" value="LMBR1-like_membr_prot"/>
</dbReference>
<evidence type="ECO:0000256" key="1">
    <source>
        <dbReference type="ARBA" id="ARBA00004141"/>
    </source>
</evidence>
<feature type="transmembrane region" description="Helical" evidence="8">
    <location>
        <begin position="197"/>
        <end position="218"/>
    </location>
</feature>
<keyword evidence="3 8" id="KW-0812">Transmembrane</keyword>
<dbReference type="PANTHER" id="PTHR21355">
    <property type="entry name" value="G-PROTEIN COUPLED RECEPTOR-ASSOCIATED PROTEIN LMBRD2"/>
    <property type="match status" value="1"/>
</dbReference>
<evidence type="ECO:0000256" key="8">
    <source>
        <dbReference type="SAM" id="Phobius"/>
    </source>
</evidence>
<feature type="transmembrane region" description="Helical" evidence="8">
    <location>
        <begin position="623"/>
        <end position="642"/>
    </location>
</feature>
<feature type="transmembrane region" description="Helical" evidence="8">
    <location>
        <begin position="225"/>
        <end position="247"/>
    </location>
</feature>
<dbReference type="HOGENOM" id="CLU_014778_0_0_1"/>
<feature type="transmembrane region" description="Helical" evidence="8">
    <location>
        <begin position="28"/>
        <end position="52"/>
    </location>
</feature>
<dbReference type="Proteomes" id="UP000007015">
    <property type="component" value="Chromosome 6"/>
</dbReference>
<feature type="transmembrane region" description="Helical" evidence="8">
    <location>
        <begin position="540"/>
        <end position="561"/>
    </location>
</feature>
<feature type="compositionally biased region" description="Polar residues" evidence="7">
    <location>
        <begin position="805"/>
        <end position="837"/>
    </location>
</feature>
<gene>
    <name evidence="9" type="ORF">OsI_22181</name>
</gene>
<name>A2YAR5_ORYSI</name>
<sequence length="910" mass="101936">MWAFYLVSLPLTLGMVVATLRYFAGPAVPLHVLATVGYAWLCSLSFIVLVPADISTVRSRRAIPHSPTDYCLELSFCCAGASCRAALWNLVTVWAFGNLFVCILGFNREFGRSIVPTLQGYEDAGDFTVKERLKTSIHKNLVYYKIIGSIGLVGIILIITMRHDWPRSLPSTARRDATRAAAAAAETAAREIAGEMWAFYLLSLPLTVGMVVATLRYFAGPAVPLHVLATVGYAWLCSLSFIVLVPADISTTITGSQEGDVGFFWSWTYWSTFFLSWSIVPTLQGYEDAGDFTVKERLKTSIHKNLVYYKIIGSIGLVGVILIITMRHDWAGGIMGFAMACSNTFGLVTGAFLLGFGLSEIPKNIWKTADWTRRQKFLYHRIANMAGKFDNAHQEYCHAIAVVQATSKQMTKREPLRPFMDIIDDMLAQMLRDDPLFKPSGGKLGEDDMDYDTDENTMASLRRQLRRANEEYYRCKSKYTSYVMEALELEDTIKNYEQRDANEWKYVSGLRESRSCTLGSFLDFIEFIWRCILRKQLLKVLAVILGCISAAILLAEPTLLPSDVDLSLFSVLTNVVGKQEVLVQVVAFIPLMYMCICTYYSLFRIGMMVVYSLTPRQTSSVSLLMICSMVARYAAPISYNFLNLIHLGGNSKTTFEKRMGNIDDVVPFFGRSFNRIYPLIMVVYTLLVAGNFFRYVLEFFGSWKRFRFWTEQEEDHTDGFDPSGVLILQKERCWIEQGHKVGELVAPLARNFTGIYKDVESGNVQQDEETAGMKATTLPSKKEGRLQSKYASNIALKYSSIREQNSSHQAVKQAQTETQSTSVVPETGNSETPSSVSKEPDSSAGIASRWTLMKTGFQNFKANMSSKKFLPLSLSSTQSSSSGSLDEIFEGLKRHSSNASVDYLDDDDGI</sequence>
<feature type="coiled-coil region" evidence="6">
    <location>
        <begin position="451"/>
        <end position="499"/>
    </location>
</feature>
<comment type="similarity">
    <text evidence="2">Belongs to the LIMR family.</text>
</comment>
<keyword evidence="5 8" id="KW-0472">Membrane</keyword>
<keyword evidence="4 8" id="KW-1133">Transmembrane helix</keyword>
<evidence type="ECO:0000256" key="2">
    <source>
        <dbReference type="ARBA" id="ARBA00010487"/>
    </source>
</evidence>
<dbReference type="PANTHER" id="PTHR21355:SF16">
    <property type="entry name" value="LMBR1-LIKE MEMBRANE PROTEIN"/>
    <property type="match status" value="1"/>
</dbReference>
<dbReference type="Pfam" id="PF04791">
    <property type="entry name" value="LMBR1"/>
    <property type="match status" value="2"/>
</dbReference>
<dbReference type="Gramene" id="BGIOSGA021654-TA">
    <property type="protein sequence ID" value="BGIOSGA021654-PA"/>
    <property type="gene ID" value="BGIOSGA021654"/>
</dbReference>
<dbReference type="OMA" id="KYTSYVM"/>
<evidence type="ECO:0000313" key="10">
    <source>
        <dbReference type="Proteomes" id="UP000007015"/>
    </source>
</evidence>
<keyword evidence="10" id="KW-1185">Reference proteome</keyword>
<organism evidence="9 10">
    <name type="scientific">Oryza sativa subsp. indica</name>
    <name type="common">Rice</name>
    <dbReference type="NCBI Taxonomy" id="39946"/>
    <lineage>
        <taxon>Eukaryota</taxon>
        <taxon>Viridiplantae</taxon>
        <taxon>Streptophyta</taxon>
        <taxon>Embryophyta</taxon>
        <taxon>Tracheophyta</taxon>
        <taxon>Spermatophyta</taxon>
        <taxon>Magnoliopsida</taxon>
        <taxon>Liliopsida</taxon>
        <taxon>Poales</taxon>
        <taxon>Poaceae</taxon>
        <taxon>BOP clade</taxon>
        <taxon>Oryzoideae</taxon>
        <taxon>Oryzeae</taxon>
        <taxon>Oryzinae</taxon>
        <taxon>Oryza</taxon>
        <taxon>Oryza sativa</taxon>
    </lineage>
</organism>
<evidence type="ECO:0000313" key="9">
    <source>
        <dbReference type="EMBL" id="EAZ00176.1"/>
    </source>
</evidence>
<proteinExistence type="inferred from homology"/>
<accession>A2YAR5</accession>
<feature type="transmembrane region" description="Helical" evidence="8">
    <location>
        <begin position="334"/>
        <end position="358"/>
    </location>
</feature>
<dbReference type="EMBL" id="CM000131">
    <property type="protein sequence ID" value="EAZ00176.1"/>
    <property type="molecule type" value="Genomic_DNA"/>
</dbReference>
<evidence type="ECO:0000256" key="6">
    <source>
        <dbReference type="SAM" id="Coils"/>
    </source>
</evidence>
<feature type="transmembrane region" description="Helical" evidence="8">
    <location>
        <begin position="676"/>
        <end position="697"/>
    </location>
</feature>